<feature type="region of interest" description="Disordered" evidence="1">
    <location>
        <begin position="41"/>
        <end position="79"/>
    </location>
</feature>
<evidence type="ECO:0000313" key="4">
    <source>
        <dbReference type="Proteomes" id="UP000317800"/>
    </source>
</evidence>
<keyword evidence="4" id="KW-1185">Reference proteome</keyword>
<dbReference type="InterPro" id="IPR055773">
    <property type="entry name" value="DUF7349"/>
</dbReference>
<evidence type="ECO:0000256" key="1">
    <source>
        <dbReference type="SAM" id="MobiDB-lite"/>
    </source>
</evidence>
<organism evidence="3 4">
    <name type="scientific">Bacillus phage vB_BmeM-Goe8</name>
    <dbReference type="NCBI Taxonomy" id="2593638"/>
    <lineage>
        <taxon>Viruses</taxon>
        <taxon>Duplodnaviria</taxon>
        <taxon>Heunggongvirae</taxon>
        <taxon>Uroviricota</taxon>
        <taxon>Caudoviricetes</taxon>
        <taxon>Herelleviridae</taxon>
        <taxon>Bastillevirinae</taxon>
        <taxon>Goettingenvirus</taxon>
        <taxon>Goettingenvirus goe8</taxon>
    </lineage>
</organism>
<gene>
    <name evidence="3" type="ORF">Goe8_c00750</name>
</gene>
<sequence>MLINESLANKKLATPYGEITFNEKGESKDLKGEQEKVLGNLPGFTIKNETKAPAKKAEAKEDDKAEAKSAPKKTSTKKN</sequence>
<dbReference type="EMBL" id="MN043729">
    <property type="protein sequence ID" value="QDP42848.1"/>
    <property type="molecule type" value="Genomic_DNA"/>
</dbReference>
<feature type="domain" description="DUF7349" evidence="2">
    <location>
        <begin position="4"/>
        <end position="52"/>
    </location>
</feature>
<evidence type="ECO:0000313" key="3">
    <source>
        <dbReference type="EMBL" id="QDP42848.1"/>
    </source>
</evidence>
<reference evidence="3 4" key="1">
    <citation type="submission" date="2019-06" db="EMBL/GenBank/DDBJ databases">
        <authorList>
            <person name="Hertel R."/>
        </authorList>
    </citation>
    <scope>NUCLEOTIDE SEQUENCE [LARGE SCALE GENOMIC DNA]</scope>
</reference>
<evidence type="ECO:0000259" key="2">
    <source>
        <dbReference type="Pfam" id="PF24040"/>
    </source>
</evidence>
<proteinExistence type="predicted"/>
<dbReference type="Pfam" id="PF24040">
    <property type="entry name" value="DUF7349"/>
    <property type="match status" value="1"/>
</dbReference>
<protein>
    <recommendedName>
        <fullName evidence="2">DUF7349 domain-containing protein</fullName>
    </recommendedName>
</protein>
<feature type="compositionally biased region" description="Basic residues" evidence="1">
    <location>
        <begin position="70"/>
        <end position="79"/>
    </location>
</feature>
<name>A0A516KMM1_9CAUD</name>
<accession>A0A516KMM1</accession>
<dbReference type="Proteomes" id="UP000317800">
    <property type="component" value="Segment"/>
</dbReference>
<feature type="compositionally biased region" description="Basic and acidic residues" evidence="1">
    <location>
        <begin position="48"/>
        <end position="69"/>
    </location>
</feature>